<keyword evidence="9" id="KW-1185">Reference proteome</keyword>
<evidence type="ECO:0000256" key="7">
    <source>
        <dbReference type="RuleBase" id="RU364069"/>
    </source>
</evidence>
<dbReference type="InterPro" id="IPR014710">
    <property type="entry name" value="RmlC-like_jellyroll"/>
</dbReference>
<evidence type="ECO:0000256" key="2">
    <source>
        <dbReference type="ARBA" id="ARBA00001997"/>
    </source>
</evidence>
<evidence type="ECO:0000256" key="5">
    <source>
        <dbReference type="PIRSR" id="PIRSR600888-1"/>
    </source>
</evidence>
<comment type="function">
    <text evidence="2 7">Catalyzes the epimerization of the C3' and C5'positions of dTDP-6-deoxy-D-xylo-4-hexulose, forming dTDP-6-deoxy-L-lyxo-4-hexulose.</text>
</comment>
<dbReference type="InterPro" id="IPR000888">
    <property type="entry name" value="RmlC-like"/>
</dbReference>
<evidence type="ECO:0000313" key="8">
    <source>
        <dbReference type="EMBL" id="MBO1320439.1"/>
    </source>
</evidence>
<dbReference type="UniPathway" id="UPA00124"/>
<organism evidence="8 9">
    <name type="scientific">Acanthopleuribacter pedis</name>
    <dbReference type="NCBI Taxonomy" id="442870"/>
    <lineage>
        <taxon>Bacteria</taxon>
        <taxon>Pseudomonadati</taxon>
        <taxon>Acidobacteriota</taxon>
        <taxon>Holophagae</taxon>
        <taxon>Acanthopleuribacterales</taxon>
        <taxon>Acanthopleuribacteraceae</taxon>
        <taxon>Acanthopleuribacter</taxon>
    </lineage>
</organism>
<reference evidence="8" key="1">
    <citation type="submission" date="2021-03" db="EMBL/GenBank/DDBJ databases">
        <authorList>
            <person name="Wang G."/>
        </authorList>
    </citation>
    <scope>NUCLEOTIDE SEQUENCE</scope>
    <source>
        <strain evidence="8">KCTC 12899</strain>
    </source>
</reference>
<name>A0A8J7QAF6_9BACT</name>
<dbReference type="EMBL" id="JAFREP010000017">
    <property type="protein sequence ID" value="MBO1320439.1"/>
    <property type="molecule type" value="Genomic_DNA"/>
</dbReference>
<dbReference type="SUPFAM" id="SSF51182">
    <property type="entry name" value="RmlC-like cupins"/>
    <property type="match status" value="1"/>
</dbReference>
<dbReference type="NCBIfam" id="TIGR01221">
    <property type="entry name" value="rmlC"/>
    <property type="match status" value="1"/>
</dbReference>
<dbReference type="GO" id="GO:0008830">
    <property type="term" value="F:dTDP-4-dehydrorhamnose 3,5-epimerase activity"/>
    <property type="evidence" value="ECO:0007669"/>
    <property type="project" value="UniProtKB-UniRule"/>
</dbReference>
<gene>
    <name evidence="8" type="primary">rfbC</name>
    <name evidence="8" type="ORF">J3U88_18330</name>
</gene>
<evidence type="ECO:0000256" key="6">
    <source>
        <dbReference type="PIRSR" id="PIRSR600888-3"/>
    </source>
</evidence>
<accession>A0A8J7QAF6</accession>
<evidence type="ECO:0000256" key="4">
    <source>
        <dbReference type="ARBA" id="ARBA00019595"/>
    </source>
</evidence>
<dbReference type="CDD" id="cd00438">
    <property type="entry name" value="cupin_RmlC"/>
    <property type="match status" value="1"/>
</dbReference>
<feature type="site" description="Participates in a stacking interaction with the thymidine ring of dTDP-4-oxo-6-deoxyglucose" evidence="6">
    <location>
        <position position="136"/>
    </location>
</feature>
<comment type="subunit">
    <text evidence="7">Homodimer.</text>
</comment>
<dbReference type="GO" id="GO:0019305">
    <property type="term" value="P:dTDP-rhamnose biosynthetic process"/>
    <property type="evidence" value="ECO:0007669"/>
    <property type="project" value="UniProtKB-UniRule"/>
</dbReference>
<comment type="pathway">
    <text evidence="7">Carbohydrate biosynthesis; dTDP-L-rhamnose biosynthesis.</text>
</comment>
<protein>
    <recommendedName>
        <fullName evidence="4 7">dTDP-4-dehydrorhamnose 3,5-epimerase</fullName>
        <ecNumber evidence="3 7">5.1.3.13</ecNumber>
    </recommendedName>
    <alternativeName>
        <fullName evidence="7">Thymidine diphospho-4-keto-rhamnose 3,5-epimerase</fullName>
    </alternativeName>
</protein>
<keyword evidence="7 8" id="KW-0413">Isomerase</keyword>
<comment type="caution">
    <text evidence="8">The sequence shown here is derived from an EMBL/GenBank/DDBJ whole genome shotgun (WGS) entry which is preliminary data.</text>
</comment>
<comment type="similarity">
    <text evidence="7">Belongs to the dTDP-4-dehydrorhamnose 3,5-epimerase family.</text>
</comment>
<dbReference type="AlphaFoldDB" id="A0A8J7QAF6"/>
<proteinExistence type="inferred from homology"/>
<dbReference type="GO" id="GO:0000271">
    <property type="term" value="P:polysaccharide biosynthetic process"/>
    <property type="evidence" value="ECO:0007669"/>
    <property type="project" value="TreeGrafter"/>
</dbReference>
<dbReference type="Pfam" id="PF00908">
    <property type="entry name" value="dTDP_sugar_isom"/>
    <property type="match status" value="1"/>
</dbReference>
<dbReference type="GO" id="GO:0005829">
    <property type="term" value="C:cytosol"/>
    <property type="evidence" value="ECO:0007669"/>
    <property type="project" value="TreeGrafter"/>
</dbReference>
<evidence type="ECO:0000313" key="9">
    <source>
        <dbReference type="Proteomes" id="UP000664417"/>
    </source>
</evidence>
<dbReference type="InterPro" id="IPR011051">
    <property type="entry name" value="RmlC_Cupin_sf"/>
</dbReference>
<comment type="catalytic activity">
    <reaction evidence="1 7">
        <text>dTDP-4-dehydro-6-deoxy-alpha-D-glucose = dTDP-4-dehydro-beta-L-rhamnose</text>
        <dbReference type="Rhea" id="RHEA:16969"/>
        <dbReference type="ChEBI" id="CHEBI:57649"/>
        <dbReference type="ChEBI" id="CHEBI:62830"/>
        <dbReference type="EC" id="5.1.3.13"/>
    </reaction>
</comment>
<evidence type="ECO:0000256" key="1">
    <source>
        <dbReference type="ARBA" id="ARBA00001298"/>
    </source>
</evidence>
<dbReference type="PANTHER" id="PTHR21047:SF2">
    <property type="entry name" value="THYMIDINE DIPHOSPHO-4-KETO-RHAMNOSE 3,5-EPIMERASE"/>
    <property type="match status" value="1"/>
</dbReference>
<dbReference type="RefSeq" id="WP_207860393.1">
    <property type="nucleotide sequence ID" value="NZ_JAFREP010000017.1"/>
</dbReference>
<dbReference type="EC" id="5.1.3.13" evidence="3 7"/>
<evidence type="ECO:0000256" key="3">
    <source>
        <dbReference type="ARBA" id="ARBA00012098"/>
    </source>
</evidence>
<dbReference type="Proteomes" id="UP000664417">
    <property type="component" value="Unassembled WGS sequence"/>
</dbReference>
<sequence length="179" mass="20426">MEVTKFDVEGPLLLTPRVFADHRGFFMEAYNRRVFIELGIKDEFVQDNHSKSVKGTLRGLHYQVNRWQGKLVRCIAGEIWDVAVDIRPNSPTFGQSVSATLSGENKQMLWVPVGFAHGFQVTSDTAEVIYKCTDYWSPQDERGVIWSDPQLGLNWPDTENAVLSDKDLVHPLFKDLQLD</sequence>
<feature type="active site" description="Proton acceptor" evidence="5">
    <location>
        <position position="61"/>
    </location>
</feature>
<dbReference type="PANTHER" id="PTHR21047">
    <property type="entry name" value="DTDP-6-DEOXY-D-GLUCOSE-3,5 EPIMERASE"/>
    <property type="match status" value="1"/>
</dbReference>
<feature type="active site" description="Proton donor" evidence="5">
    <location>
        <position position="130"/>
    </location>
</feature>
<dbReference type="Gene3D" id="2.60.120.10">
    <property type="entry name" value="Jelly Rolls"/>
    <property type="match status" value="1"/>
</dbReference>